<organism evidence="1">
    <name type="scientific">Caulobacter sp. 73W</name>
    <dbReference type="NCBI Taxonomy" id="3161137"/>
    <lineage>
        <taxon>Bacteria</taxon>
        <taxon>Pseudomonadati</taxon>
        <taxon>Pseudomonadota</taxon>
        <taxon>Alphaproteobacteria</taxon>
        <taxon>Caulobacterales</taxon>
        <taxon>Caulobacteraceae</taxon>
        <taxon>Caulobacter</taxon>
    </lineage>
</organism>
<sequence>MSAIECTIRKLETRTDSLIAGSLERDLINAEIASLRVLLEDDASLAEQVMTFRRHTRRDRATRDRSWKQDA</sequence>
<dbReference type="EMBL" id="CP158375">
    <property type="protein sequence ID" value="XDO96272.1"/>
    <property type="molecule type" value="Genomic_DNA"/>
</dbReference>
<dbReference type="AlphaFoldDB" id="A0AB39KR25"/>
<evidence type="ECO:0000313" key="1">
    <source>
        <dbReference type="EMBL" id="XDO96272.1"/>
    </source>
</evidence>
<protein>
    <submittedName>
        <fullName evidence="1">Uncharacterized protein</fullName>
    </submittedName>
</protein>
<gene>
    <name evidence="1" type="ORF">ABOZ73_16050</name>
</gene>
<proteinExistence type="predicted"/>
<dbReference type="RefSeq" id="WP_369059126.1">
    <property type="nucleotide sequence ID" value="NZ_CP158375.1"/>
</dbReference>
<accession>A0AB39KR25</accession>
<name>A0AB39KR25_9CAUL</name>
<reference evidence="1" key="1">
    <citation type="submission" date="2024-06" db="EMBL/GenBank/DDBJ databases">
        <title>Caulobacter inopinatus, sp. nov.</title>
        <authorList>
            <person name="Donachie S.P."/>
        </authorList>
    </citation>
    <scope>NUCLEOTIDE SEQUENCE</scope>
    <source>
        <strain evidence="1">73W</strain>
    </source>
</reference>